<dbReference type="InterPro" id="IPR036388">
    <property type="entry name" value="WH-like_DNA-bd_sf"/>
</dbReference>
<dbReference type="Proteomes" id="UP001549749">
    <property type="component" value="Unassembled WGS sequence"/>
</dbReference>
<dbReference type="NCBIfam" id="TIGR02937">
    <property type="entry name" value="sigma70-ECF"/>
    <property type="match status" value="1"/>
</dbReference>
<dbReference type="Gene3D" id="1.10.1740.10">
    <property type="match status" value="1"/>
</dbReference>
<dbReference type="CDD" id="cd06171">
    <property type="entry name" value="Sigma70_r4"/>
    <property type="match status" value="1"/>
</dbReference>
<dbReference type="InterPro" id="IPR013324">
    <property type="entry name" value="RNA_pol_sigma_r3/r4-like"/>
</dbReference>
<organism evidence="7 8">
    <name type="scientific">Chitinophaga defluvii</name>
    <dbReference type="NCBI Taxonomy" id="3163343"/>
    <lineage>
        <taxon>Bacteria</taxon>
        <taxon>Pseudomonadati</taxon>
        <taxon>Bacteroidota</taxon>
        <taxon>Chitinophagia</taxon>
        <taxon>Chitinophagales</taxon>
        <taxon>Chitinophagaceae</taxon>
        <taxon>Chitinophaga</taxon>
    </lineage>
</organism>
<dbReference type="RefSeq" id="WP_354663607.1">
    <property type="nucleotide sequence ID" value="NZ_JBEXAC010000002.1"/>
</dbReference>
<dbReference type="EMBL" id="JBEXAC010000002">
    <property type="protein sequence ID" value="MET7000064.1"/>
    <property type="molecule type" value="Genomic_DNA"/>
</dbReference>
<dbReference type="InterPro" id="IPR007627">
    <property type="entry name" value="RNA_pol_sigma70_r2"/>
</dbReference>
<accession>A0ABV2TAL7</accession>
<dbReference type="NCBIfam" id="TIGR02985">
    <property type="entry name" value="Sig70_bacteroi1"/>
    <property type="match status" value="1"/>
</dbReference>
<keyword evidence="3" id="KW-0731">Sigma factor</keyword>
<proteinExistence type="inferred from homology"/>
<evidence type="ECO:0000256" key="3">
    <source>
        <dbReference type="ARBA" id="ARBA00023082"/>
    </source>
</evidence>
<evidence type="ECO:0000259" key="5">
    <source>
        <dbReference type="Pfam" id="PF04542"/>
    </source>
</evidence>
<dbReference type="Gene3D" id="1.10.10.10">
    <property type="entry name" value="Winged helix-like DNA-binding domain superfamily/Winged helix DNA-binding domain"/>
    <property type="match status" value="1"/>
</dbReference>
<comment type="similarity">
    <text evidence="1">Belongs to the sigma-70 factor family. ECF subfamily.</text>
</comment>
<evidence type="ECO:0000313" key="8">
    <source>
        <dbReference type="Proteomes" id="UP001549749"/>
    </source>
</evidence>
<sequence length="194" mass="22410">MIKTNQYTSEELFQLLLQGKEWAFDAIYDTYAIPLLNAAHKRLKSQEAAKEVVQEVFITLFLKKAEIKHTENIAGYLFTTLRHKILDIIRADLLHATHHDNIGRQQERFDSIDNMLEGKELEAVLYRSIQALPDKCREAFILSRYEQLPYKTIAARLNISVNTVEKHIGKALRLLRIQLGEKDLLLILLVLALS</sequence>
<protein>
    <submittedName>
        <fullName evidence="7">RNA polymerase sigma-70 factor</fullName>
    </submittedName>
</protein>
<evidence type="ECO:0000259" key="6">
    <source>
        <dbReference type="Pfam" id="PF08281"/>
    </source>
</evidence>
<reference evidence="7 8" key="1">
    <citation type="submission" date="2024-06" db="EMBL/GenBank/DDBJ databases">
        <title>Chitinophaga defluvii sp. nov., isolated from municipal sewage.</title>
        <authorList>
            <person name="Zhang L."/>
        </authorList>
    </citation>
    <scope>NUCLEOTIDE SEQUENCE [LARGE SCALE GENOMIC DNA]</scope>
    <source>
        <strain evidence="7 8">H8</strain>
    </source>
</reference>
<dbReference type="Pfam" id="PF08281">
    <property type="entry name" value="Sigma70_r4_2"/>
    <property type="match status" value="1"/>
</dbReference>
<dbReference type="PANTHER" id="PTHR43133:SF46">
    <property type="entry name" value="RNA POLYMERASE SIGMA-70 FACTOR ECF SUBFAMILY"/>
    <property type="match status" value="1"/>
</dbReference>
<evidence type="ECO:0000256" key="2">
    <source>
        <dbReference type="ARBA" id="ARBA00023015"/>
    </source>
</evidence>
<comment type="caution">
    <text evidence="7">The sequence shown here is derived from an EMBL/GenBank/DDBJ whole genome shotgun (WGS) entry which is preliminary data.</text>
</comment>
<evidence type="ECO:0000256" key="4">
    <source>
        <dbReference type="ARBA" id="ARBA00023163"/>
    </source>
</evidence>
<dbReference type="SUPFAM" id="SSF88946">
    <property type="entry name" value="Sigma2 domain of RNA polymerase sigma factors"/>
    <property type="match status" value="1"/>
</dbReference>
<dbReference type="Pfam" id="PF04542">
    <property type="entry name" value="Sigma70_r2"/>
    <property type="match status" value="1"/>
</dbReference>
<feature type="domain" description="RNA polymerase sigma factor 70 region 4 type 2" evidence="6">
    <location>
        <begin position="125"/>
        <end position="175"/>
    </location>
</feature>
<dbReference type="InterPro" id="IPR013249">
    <property type="entry name" value="RNA_pol_sigma70_r4_t2"/>
</dbReference>
<name>A0ABV2TAL7_9BACT</name>
<keyword evidence="2" id="KW-0805">Transcription regulation</keyword>
<dbReference type="InterPro" id="IPR014327">
    <property type="entry name" value="RNA_pol_sigma70_bacteroid"/>
</dbReference>
<dbReference type="InterPro" id="IPR013325">
    <property type="entry name" value="RNA_pol_sigma_r2"/>
</dbReference>
<gene>
    <name evidence="7" type="ORF">ABR189_21925</name>
</gene>
<evidence type="ECO:0000256" key="1">
    <source>
        <dbReference type="ARBA" id="ARBA00010641"/>
    </source>
</evidence>
<dbReference type="InterPro" id="IPR039425">
    <property type="entry name" value="RNA_pol_sigma-70-like"/>
</dbReference>
<dbReference type="InterPro" id="IPR014284">
    <property type="entry name" value="RNA_pol_sigma-70_dom"/>
</dbReference>
<feature type="domain" description="RNA polymerase sigma-70 region 2" evidence="5">
    <location>
        <begin position="28"/>
        <end position="91"/>
    </location>
</feature>
<dbReference type="SUPFAM" id="SSF88659">
    <property type="entry name" value="Sigma3 and sigma4 domains of RNA polymerase sigma factors"/>
    <property type="match status" value="1"/>
</dbReference>
<keyword evidence="4" id="KW-0804">Transcription</keyword>
<dbReference type="PANTHER" id="PTHR43133">
    <property type="entry name" value="RNA POLYMERASE ECF-TYPE SIGMA FACTO"/>
    <property type="match status" value="1"/>
</dbReference>
<keyword evidence="8" id="KW-1185">Reference proteome</keyword>
<evidence type="ECO:0000313" key="7">
    <source>
        <dbReference type="EMBL" id="MET7000064.1"/>
    </source>
</evidence>